<accession>A0ABD1GK59</accession>
<proteinExistence type="predicted"/>
<feature type="compositionally biased region" description="Basic and acidic residues" evidence="1">
    <location>
        <begin position="1"/>
        <end position="15"/>
    </location>
</feature>
<sequence>MSSDDGFTHAEEVLARPEPTPDPEPVISKELKKEGGAADKGGADKLKATLLISGAVVAVIGAIFAIAKKIKEA</sequence>
<protein>
    <submittedName>
        <fullName evidence="3">Uncharacterized protein</fullName>
    </submittedName>
</protein>
<feature type="transmembrane region" description="Helical" evidence="2">
    <location>
        <begin position="48"/>
        <end position="67"/>
    </location>
</feature>
<keyword evidence="2" id="KW-0812">Transmembrane</keyword>
<dbReference type="AlphaFoldDB" id="A0ABD1GK59"/>
<keyword evidence="4" id="KW-1185">Reference proteome</keyword>
<evidence type="ECO:0000256" key="2">
    <source>
        <dbReference type="SAM" id="Phobius"/>
    </source>
</evidence>
<evidence type="ECO:0000256" key="1">
    <source>
        <dbReference type="SAM" id="MobiDB-lite"/>
    </source>
</evidence>
<dbReference type="EMBL" id="JBEAFC010000008">
    <property type="protein sequence ID" value="KAL1544504.1"/>
    <property type="molecule type" value="Genomic_DNA"/>
</dbReference>
<keyword evidence="2" id="KW-1133">Transmembrane helix</keyword>
<reference evidence="3 4" key="1">
    <citation type="submission" date="2024-06" db="EMBL/GenBank/DDBJ databases">
        <title>A chromosome level genome sequence of Diviner's sage (Salvia divinorum).</title>
        <authorList>
            <person name="Ford S.A."/>
            <person name="Ro D.-K."/>
            <person name="Ness R.W."/>
            <person name="Phillips M.A."/>
        </authorList>
    </citation>
    <scope>NUCLEOTIDE SEQUENCE [LARGE SCALE GENOMIC DNA]</scope>
    <source>
        <strain evidence="3">SAF-2024a</strain>
        <tissue evidence="3">Leaf</tissue>
    </source>
</reference>
<organism evidence="3 4">
    <name type="scientific">Salvia divinorum</name>
    <name type="common">Maria pastora</name>
    <name type="synonym">Diviner's sage</name>
    <dbReference type="NCBI Taxonomy" id="28513"/>
    <lineage>
        <taxon>Eukaryota</taxon>
        <taxon>Viridiplantae</taxon>
        <taxon>Streptophyta</taxon>
        <taxon>Embryophyta</taxon>
        <taxon>Tracheophyta</taxon>
        <taxon>Spermatophyta</taxon>
        <taxon>Magnoliopsida</taxon>
        <taxon>eudicotyledons</taxon>
        <taxon>Gunneridae</taxon>
        <taxon>Pentapetalae</taxon>
        <taxon>asterids</taxon>
        <taxon>lamiids</taxon>
        <taxon>Lamiales</taxon>
        <taxon>Lamiaceae</taxon>
        <taxon>Nepetoideae</taxon>
        <taxon>Mentheae</taxon>
        <taxon>Salviinae</taxon>
        <taxon>Salvia</taxon>
        <taxon>Salvia subgen. Calosphace</taxon>
    </lineage>
</organism>
<evidence type="ECO:0000313" key="3">
    <source>
        <dbReference type="EMBL" id="KAL1544504.1"/>
    </source>
</evidence>
<name>A0ABD1GK59_SALDI</name>
<feature type="region of interest" description="Disordered" evidence="1">
    <location>
        <begin position="1"/>
        <end position="28"/>
    </location>
</feature>
<keyword evidence="2" id="KW-0472">Membrane</keyword>
<comment type="caution">
    <text evidence="3">The sequence shown here is derived from an EMBL/GenBank/DDBJ whole genome shotgun (WGS) entry which is preliminary data.</text>
</comment>
<evidence type="ECO:0000313" key="4">
    <source>
        <dbReference type="Proteomes" id="UP001567538"/>
    </source>
</evidence>
<dbReference type="Proteomes" id="UP001567538">
    <property type="component" value="Unassembled WGS sequence"/>
</dbReference>
<gene>
    <name evidence="3" type="ORF">AAHA92_21348</name>
</gene>